<comment type="caution">
    <text evidence="2">The sequence shown here is derived from an EMBL/GenBank/DDBJ whole genome shotgun (WGS) entry which is preliminary data.</text>
</comment>
<feature type="transmembrane region" description="Helical" evidence="1">
    <location>
        <begin position="210"/>
        <end position="229"/>
    </location>
</feature>
<keyword evidence="1" id="KW-0472">Membrane</keyword>
<name>A0A7W8TRM0_9MICC</name>
<feature type="transmembrane region" description="Helical" evidence="1">
    <location>
        <begin position="47"/>
        <end position="65"/>
    </location>
</feature>
<gene>
    <name evidence="2" type="ORF">HD598_000201</name>
</gene>
<dbReference type="GO" id="GO:0005886">
    <property type="term" value="C:plasma membrane"/>
    <property type="evidence" value="ECO:0007669"/>
    <property type="project" value="TreeGrafter"/>
</dbReference>
<keyword evidence="1" id="KW-0812">Transmembrane</keyword>
<protein>
    <submittedName>
        <fullName evidence="2">Transporter family-2 protein</fullName>
    </submittedName>
</protein>
<dbReference type="Proteomes" id="UP000580797">
    <property type="component" value="Unassembled WGS sequence"/>
</dbReference>
<feature type="transmembrane region" description="Helical" evidence="1">
    <location>
        <begin position="86"/>
        <end position="105"/>
    </location>
</feature>
<feature type="transmembrane region" description="Helical" evidence="1">
    <location>
        <begin position="174"/>
        <end position="190"/>
    </location>
</feature>
<feature type="transmembrane region" description="Helical" evidence="1">
    <location>
        <begin position="300"/>
        <end position="319"/>
    </location>
</feature>
<dbReference type="AlphaFoldDB" id="A0A7W8TRM0"/>
<dbReference type="InterPro" id="IPR006750">
    <property type="entry name" value="YdcZ"/>
</dbReference>
<feature type="transmembrane region" description="Helical" evidence="1">
    <location>
        <begin position="111"/>
        <end position="132"/>
    </location>
</feature>
<dbReference type="RefSeq" id="WP_311538906.1">
    <property type="nucleotide sequence ID" value="NZ_BAAARH010000009.1"/>
</dbReference>
<reference evidence="2 3" key="1">
    <citation type="submission" date="2020-08" db="EMBL/GenBank/DDBJ databases">
        <title>Sequencing the genomes of 1000 actinobacteria strains.</title>
        <authorList>
            <person name="Klenk H.-P."/>
        </authorList>
    </citation>
    <scope>NUCLEOTIDE SEQUENCE [LARGE SCALE GENOMIC DNA]</scope>
    <source>
        <strain evidence="2 3">DSM 105783</strain>
    </source>
</reference>
<evidence type="ECO:0000313" key="3">
    <source>
        <dbReference type="Proteomes" id="UP000580797"/>
    </source>
</evidence>
<accession>A0A7W8TRM0</accession>
<dbReference type="PANTHER" id="PTHR34821">
    <property type="entry name" value="INNER MEMBRANE PROTEIN YDCZ"/>
    <property type="match status" value="1"/>
</dbReference>
<evidence type="ECO:0000256" key="1">
    <source>
        <dbReference type="SAM" id="Phobius"/>
    </source>
</evidence>
<feature type="transmembrane region" description="Helical" evidence="1">
    <location>
        <begin position="144"/>
        <end position="162"/>
    </location>
</feature>
<feature type="transmembrane region" description="Helical" evidence="1">
    <location>
        <begin position="268"/>
        <end position="288"/>
    </location>
</feature>
<dbReference type="EMBL" id="JACHDR010000001">
    <property type="protein sequence ID" value="MBB5511514.1"/>
    <property type="molecule type" value="Genomic_DNA"/>
</dbReference>
<keyword evidence="1" id="KW-1133">Transmembrane helix</keyword>
<evidence type="ECO:0000313" key="2">
    <source>
        <dbReference type="EMBL" id="MBB5511514.1"/>
    </source>
</evidence>
<proteinExistence type="predicted"/>
<sequence length="326" mass="34086">MTTAAQERSIPTPLGLLLATVAGIAMPAQGRVNGALAAELGSGTLAALVSFTVGLVIVGLGVLIFPKSRSSIKQLPTFLNEKRFPWWYMLAGVIGAYFVLGQGLTITLLGVALFTVANVAGQTISGLFTDAIGFGPGGKRPITGIRFIGSFLAIVGVLWAVWPKIAVQGASGDWLLPVLFPLSAGLLFAFQQAMNGTQTRYYRTPLPATFFNFAAGTLALGVVVLITSFGNPLPGHFPTEWWMYLGGAFGNVFIATGAILVRHMGVLLTGLGLVAGQLLGSLALDLFAPVPGSVVDANTLWGTALTLVAVMIASIPSSARMPWEKR</sequence>
<organism evidence="2 3">
    <name type="scientific">Neomicrococcus aestuarii</name>
    <dbReference type="NCBI Taxonomy" id="556325"/>
    <lineage>
        <taxon>Bacteria</taxon>
        <taxon>Bacillati</taxon>
        <taxon>Actinomycetota</taxon>
        <taxon>Actinomycetes</taxon>
        <taxon>Micrococcales</taxon>
        <taxon>Micrococcaceae</taxon>
        <taxon>Neomicrococcus</taxon>
    </lineage>
</organism>
<dbReference type="Pfam" id="PF04657">
    <property type="entry name" value="DMT_YdcZ"/>
    <property type="match status" value="2"/>
</dbReference>
<feature type="transmembrane region" description="Helical" evidence="1">
    <location>
        <begin position="241"/>
        <end position="261"/>
    </location>
</feature>
<dbReference type="PANTHER" id="PTHR34821:SF2">
    <property type="entry name" value="INNER MEMBRANE PROTEIN YDCZ"/>
    <property type="match status" value="1"/>
</dbReference>